<dbReference type="KEGG" id="epa:110246295"/>
<evidence type="ECO:0000313" key="3">
    <source>
        <dbReference type="Proteomes" id="UP000887567"/>
    </source>
</evidence>
<dbReference type="Proteomes" id="UP000887567">
    <property type="component" value="Unplaced"/>
</dbReference>
<dbReference type="AlphaFoldDB" id="A0A913XPV3"/>
<name>A0A913XPV3_EXADI</name>
<proteinExistence type="predicted"/>
<protein>
    <submittedName>
        <fullName evidence="2">Uncharacterized protein</fullName>
    </submittedName>
</protein>
<organism evidence="2 3">
    <name type="scientific">Exaiptasia diaphana</name>
    <name type="common">Tropical sea anemone</name>
    <name type="synonym">Aiptasia pulchella</name>
    <dbReference type="NCBI Taxonomy" id="2652724"/>
    <lineage>
        <taxon>Eukaryota</taxon>
        <taxon>Metazoa</taxon>
        <taxon>Cnidaria</taxon>
        <taxon>Anthozoa</taxon>
        <taxon>Hexacorallia</taxon>
        <taxon>Actiniaria</taxon>
        <taxon>Aiptasiidae</taxon>
        <taxon>Exaiptasia</taxon>
    </lineage>
</organism>
<feature type="region of interest" description="Disordered" evidence="1">
    <location>
        <begin position="170"/>
        <end position="221"/>
    </location>
</feature>
<evidence type="ECO:0000256" key="1">
    <source>
        <dbReference type="SAM" id="MobiDB-lite"/>
    </source>
</evidence>
<dbReference type="GeneID" id="110246295"/>
<accession>A0A913XPV3</accession>
<evidence type="ECO:0000313" key="2">
    <source>
        <dbReference type="EnsemblMetazoa" id="XP_020908292.1"/>
    </source>
</evidence>
<dbReference type="RefSeq" id="XP_020908292.1">
    <property type="nucleotide sequence ID" value="XM_021052633.2"/>
</dbReference>
<reference evidence="2" key="1">
    <citation type="submission" date="2022-11" db="UniProtKB">
        <authorList>
            <consortium name="EnsemblMetazoa"/>
        </authorList>
    </citation>
    <scope>IDENTIFICATION</scope>
</reference>
<dbReference type="EnsemblMetazoa" id="XM_021052633.2">
    <property type="protein sequence ID" value="XP_020908292.1"/>
    <property type="gene ID" value="LOC110246295"/>
</dbReference>
<sequence>MLIWFTKEIYKRICGMTEDIHFIDQYFDEVMVPFIMAHQPRKTDDGTSLYSNPNEHDTEKFELFQSLSDRVKMVIQGSSKDEVRKLMRLGRRQGSESITLHPSFFDNATFAMHQLVSHAIKSGLGSSEPRRMSSQKSVRCLVLDLKALEDCTSDLVRDFFSDDVNKTRLSPTKRMRTTPQEKREINSAPEPPAKKIKGASYQKRSMGRARSLGFKRRSKRR</sequence>
<keyword evidence="3" id="KW-1185">Reference proteome</keyword>